<organism evidence="1 2">
    <name type="scientific">Phytophthora infestans</name>
    <name type="common">Potato late blight agent</name>
    <name type="synonym">Botrytis infestans</name>
    <dbReference type="NCBI Taxonomy" id="4787"/>
    <lineage>
        <taxon>Eukaryota</taxon>
        <taxon>Sar</taxon>
        <taxon>Stramenopiles</taxon>
        <taxon>Oomycota</taxon>
        <taxon>Peronosporomycetes</taxon>
        <taxon>Peronosporales</taxon>
        <taxon>Peronosporaceae</taxon>
        <taxon>Phytophthora</taxon>
    </lineage>
</organism>
<dbReference type="EMBL" id="WSZM01000075">
    <property type="protein sequence ID" value="KAF4044158.1"/>
    <property type="molecule type" value="Genomic_DNA"/>
</dbReference>
<proteinExistence type="predicted"/>
<sequence length="118" mass="13162">MYPDTDSRYTACAFALTDLYLRCHAPTIYNGPIKVSTLAGMSKSECLQYSQFLMWSDEVLEAIWSGDLGEHFDTHLPAHVEAAVGMFTEVDNSDDEDDEMGTLENENVEEELIATSSL</sequence>
<protein>
    <submittedName>
        <fullName evidence="1">Uncharacterized protein</fullName>
    </submittedName>
</protein>
<gene>
    <name evidence="1" type="ORF">GN244_ATG03433</name>
</gene>
<comment type="caution">
    <text evidence="1">The sequence shown here is derived from an EMBL/GenBank/DDBJ whole genome shotgun (WGS) entry which is preliminary data.</text>
</comment>
<name>A0A833T139_PHYIN</name>
<evidence type="ECO:0000313" key="1">
    <source>
        <dbReference type="EMBL" id="KAF4044158.1"/>
    </source>
</evidence>
<reference evidence="1" key="1">
    <citation type="submission" date="2020-04" db="EMBL/GenBank/DDBJ databases">
        <title>Hybrid Assembly of Korean Phytophthora infestans isolates.</title>
        <authorList>
            <person name="Prokchorchik M."/>
            <person name="Lee Y."/>
            <person name="Seo J."/>
            <person name="Cho J.-H."/>
            <person name="Park Y.-E."/>
            <person name="Jang D.-C."/>
            <person name="Im J.-S."/>
            <person name="Choi J.-G."/>
            <person name="Park H.-J."/>
            <person name="Lee G.-B."/>
            <person name="Lee Y.-G."/>
            <person name="Hong S.-Y."/>
            <person name="Cho K."/>
            <person name="Sohn K.H."/>
        </authorList>
    </citation>
    <scope>NUCLEOTIDE SEQUENCE</scope>
    <source>
        <strain evidence="1">KR_1_A1</strain>
    </source>
</reference>
<dbReference type="AlphaFoldDB" id="A0A833T139"/>
<dbReference type="Proteomes" id="UP000602510">
    <property type="component" value="Unassembled WGS sequence"/>
</dbReference>
<accession>A0A833T139</accession>
<evidence type="ECO:0000313" key="2">
    <source>
        <dbReference type="Proteomes" id="UP000602510"/>
    </source>
</evidence>
<keyword evidence="2" id="KW-1185">Reference proteome</keyword>